<evidence type="ECO:0000313" key="3">
    <source>
        <dbReference type="Proteomes" id="UP001519460"/>
    </source>
</evidence>
<keyword evidence="3" id="KW-1185">Reference proteome</keyword>
<feature type="region of interest" description="Disordered" evidence="1">
    <location>
        <begin position="23"/>
        <end position="72"/>
    </location>
</feature>
<reference evidence="2 3" key="1">
    <citation type="journal article" date="2023" name="Sci. Data">
        <title>Genome assembly of the Korean intertidal mud-creeper Batillaria attramentaria.</title>
        <authorList>
            <person name="Patra A.K."/>
            <person name="Ho P.T."/>
            <person name="Jun S."/>
            <person name="Lee S.J."/>
            <person name="Kim Y."/>
            <person name="Won Y.J."/>
        </authorList>
    </citation>
    <scope>NUCLEOTIDE SEQUENCE [LARGE SCALE GENOMIC DNA]</scope>
    <source>
        <strain evidence="2">Wonlab-2016</strain>
    </source>
</reference>
<sequence>YCLSVDKTTSRGKVGSAMASCLTELRSRGNKKPTSKGDKPKKTSTSKGDKPQKSKAKAGTEGASAEPCLDDD</sequence>
<protein>
    <submittedName>
        <fullName evidence="2">Uncharacterized protein</fullName>
    </submittedName>
</protein>
<accession>A0ABD0J0A3</accession>
<gene>
    <name evidence="2" type="ORF">BaRGS_00040407</name>
</gene>
<name>A0ABD0J0A3_9CAEN</name>
<evidence type="ECO:0000256" key="1">
    <source>
        <dbReference type="SAM" id="MobiDB-lite"/>
    </source>
</evidence>
<dbReference type="EMBL" id="JACVVK020000805">
    <property type="protein sequence ID" value="KAK7444740.1"/>
    <property type="molecule type" value="Genomic_DNA"/>
</dbReference>
<dbReference type="Proteomes" id="UP001519460">
    <property type="component" value="Unassembled WGS sequence"/>
</dbReference>
<feature type="non-terminal residue" evidence="2">
    <location>
        <position position="1"/>
    </location>
</feature>
<feature type="compositionally biased region" description="Basic and acidic residues" evidence="1">
    <location>
        <begin position="35"/>
        <end position="52"/>
    </location>
</feature>
<comment type="caution">
    <text evidence="2">The sequence shown here is derived from an EMBL/GenBank/DDBJ whole genome shotgun (WGS) entry which is preliminary data.</text>
</comment>
<evidence type="ECO:0000313" key="2">
    <source>
        <dbReference type="EMBL" id="KAK7444740.1"/>
    </source>
</evidence>
<dbReference type="AlphaFoldDB" id="A0ABD0J0A3"/>
<proteinExistence type="predicted"/>
<organism evidence="2 3">
    <name type="scientific">Batillaria attramentaria</name>
    <dbReference type="NCBI Taxonomy" id="370345"/>
    <lineage>
        <taxon>Eukaryota</taxon>
        <taxon>Metazoa</taxon>
        <taxon>Spiralia</taxon>
        <taxon>Lophotrochozoa</taxon>
        <taxon>Mollusca</taxon>
        <taxon>Gastropoda</taxon>
        <taxon>Caenogastropoda</taxon>
        <taxon>Sorbeoconcha</taxon>
        <taxon>Cerithioidea</taxon>
        <taxon>Batillariidae</taxon>
        <taxon>Batillaria</taxon>
    </lineage>
</organism>